<dbReference type="PANTHER" id="PTHR24321">
    <property type="entry name" value="DEHYDROGENASES, SHORT CHAIN"/>
    <property type="match status" value="1"/>
</dbReference>
<proteinExistence type="inferred from homology"/>
<dbReference type="CDD" id="cd05233">
    <property type="entry name" value="SDR_c"/>
    <property type="match status" value="1"/>
</dbReference>
<dbReference type="PROSITE" id="PS00061">
    <property type="entry name" value="ADH_SHORT"/>
    <property type="match status" value="1"/>
</dbReference>
<keyword evidence="7" id="KW-1185">Reference proteome</keyword>
<name>A0A1Y2LNH3_EPING</name>
<dbReference type="PRINTS" id="PR00081">
    <property type="entry name" value="GDHRDH"/>
</dbReference>
<evidence type="ECO:0000256" key="2">
    <source>
        <dbReference type="ARBA" id="ARBA00022857"/>
    </source>
</evidence>
<dbReference type="OMA" id="ELWYDVI"/>
<keyword evidence="2" id="KW-0521">NADP</keyword>
<evidence type="ECO:0000313" key="6">
    <source>
        <dbReference type="EMBL" id="OSS45513.1"/>
    </source>
</evidence>
<dbReference type="AlphaFoldDB" id="A0A1Y2LNH3"/>
<evidence type="ECO:0000256" key="4">
    <source>
        <dbReference type="ARBA" id="ARBA00023027"/>
    </source>
</evidence>
<dbReference type="InterPro" id="IPR057326">
    <property type="entry name" value="KR_dom"/>
</dbReference>
<dbReference type="STRING" id="105696.A0A1Y2LNH3"/>
<protein>
    <recommendedName>
        <fullName evidence="5">Ketoreductase domain-containing protein</fullName>
    </recommendedName>
</protein>
<comment type="similarity">
    <text evidence="1">Belongs to the short-chain dehydrogenases/reductases (SDR) family.</text>
</comment>
<dbReference type="InterPro" id="IPR020904">
    <property type="entry name" value="Sc_DH/Rdtase_CS"/>
</dbReference>
<dbReference type="SUPFAM" id="SSF51735">
    <property type="entry name" value="NAD(P)-binding Rossmann-fold domains"/>
    <property type="match status" value="1"/>
</dbReference>
<dbReference type="EMBL" id="KZ107854">
    <property type="protein sequence ID" value="OSS45513.1"/>
    <property type="molecule type" value="Genomic_DNA"/>
</dbReference>
<organism evidence="6 7">
    <name type="scientific">Epicoccum nigrum</name>
    <name type="common">Soil fungus</name>
    <name type="synonym">Epicoccum purpurascens</name>
    <dbReference type="NCBI Taxonomy" id="105696"/>
    <lineage>
        <taxon>Eukaryota</taxon>
        <taxon>Fungi</taxon>
        <taxon>Dikarya</taxon>
        <taxon>Ascomycota</taxon>
        <taxon>Pezizomycotina</taxon>
        <taxon>Dothideomycetes</taxon>
        <taxon>Pleosporomycetidae</taxon>
        <taxon>Pleosporales</taxon>
        <taxon>Pleosporineae</taxon>
        <taxon>Didymellaceae</taxon>
        <taxon>Epicoccum</taxon>
    </lineage>
</organism>
<evidence type="ECO:0000256" key="3">
    <source>
        <dbReference type="ARBA" id="ARBA00023002"/>
    </source>
</evidence>
<dbReference type="SMART" id="SM00822">
    <property type="entry name" value="PKS_KR"/>
    <property type="match status" value="1"/>
</dbReference>
<dbReference type="PRINTS" id="PR00080">
    <property type="entry name" value="SDRFAMILY"/>
</dbReference>
<feature type="domain" description="Ketoreductase" evidence="5">
    <location>
        <begin position="19"/>
        <end position="198"/>
    </location>
</feature>
<gene>
    <name evidence="6" type="ORF">B5807_10156</name>
</gene>
<dbReference type="Proteomes" id="UP000193240">
    <property type="component" value="Unassembled WGS sequence"/>
</dbReference>
<dbReference type="InterPro" id="IPR002347">
    <property type="entry name" value="SDR_fam"/>
</dbReference>
<evidence type="ECO:0000313" key="7">
    <source>
        <dbReference type="Proteomes" id="UP000193240"/>
    </source>
</evidence>
<keyword evidence="3" id="KW-0560">Oxidoreductase</keyword>
<dbReference type="InParanoid" id="A0A1Y2LNH3"/>
<dbReference type="PANTHER" id="PTHR24321:SF8">
    <property type="entry name" value="ESTRADIOL 17-BETA-DEHYDROGENASE 8-RELATED"/>
    <property type="match status" value="1"/>
</dbReference>
<evidence type="ECO:0000256" key="1">
    <source>
        <dbReference type="ARBA" id="ARBA00006484"/>
    </source>
</evidence>
<keyword evidence="4" id="KW-0520">NAD</keyword>
<dbReference type="InterPro" id="IPR036291">
    <property type="entry name" value="NAD(P)-bd_dom_sf"/>
</dbReference>
<dbReference type="Pfam" id="PF13561">
    <property type="entry name" value="adh_short_C2"/>
    <property type="match status" value="1"/>
</dbReference>
<sequence length="260" mass="27154">MSLSHPPPGPSATTEFKDKVVLITGAGSGIGRAAAAKFHELGANLALCDIDANSLKSLAESLPNSAHALCAVVNVGNSEHVDDFVSRACSDFGGIDMVFNCAGVNPSPIPLEETSDEYFDRLVNANLKGVFNVTRACVPYLAHSLSPAIVNVSSILGTRGSAQQSVYCATKWAVVGLTKSLALELGPRGIRVNCVAPGEVETPTNAEIVQGGDAQERMKGKNALGRLGLPRDVVEVVVFLMGEGARYMNGSVVEVDGGMW</sequence>
<accession>A0A1Y2LNH3</accession>
<dbReference type="NCBIfam" id="NF005559">
    <property type="entry name" value="PRK07231.1"/>
    <property type="match status" value="1"/>
</dbReference>
<evidence type="ECO:0000259" key="5">
    <source>
        <dbReference type="SMART" id="SM00822"/>
    </source>
</evidence>
<dbReference type="GO" id="GO:0016491">
    <property type="term" value="F:oxidoreductase activity"/>
    <property type="evidence" value="ECO:0007669"/>
    <property type="project" value="UniProtKB-KW"/>
</dbReference>
<reference evidence="6 7" key="1">
    <citation type="journal article" date="2017" name="Genome Announc.">
        <title>Genome sequence of the saprophytic ascomycete Epicoccum nigrum ICMP 19927 strain isolated from New Zealand.</title>
        <authorList>
            <person name="Fokin M."/>
            <person name="Fleetwood D."/>
            <person name="Weir B.S."/>
            <person name="Villas-Boas S.G."/>
        </authorList>
    </citation>
    <scope>NUCLEOTIDE SEQUENCE [LARGE SCALE GENOMIC DNA]</scope>
    <source>
        <strain evidence="6 7">ICMP 19927</strain>
    </source>
</reference>
<dbReference type="Gene3D" id="3.40.50.720">
    <property type="entry name" value="NAD(P)-binding Rossmann-like Domain"/>
    <property type="match status" value="1"/>
</dbReference>
<dbReference type="FunFam" id="3.40.50.720:FF:000084">
    <property type="entry name" value="Short-chain dehydrogenase reductase"/>
    <property type="match status" value="1"/>
</dbReference>